<dbReference type="PANTHER" id="PTHR33332">
    <property type="entry name" value="REVERSE TRANSCRIPTASE DOMAIN-CONTAINING PROTEIN"/>
    <property type="match status" value="1"/>
</dbReference>
<sequence>MSVFWKPKLQYRLGDDVIESSPAEKDLGVLMDEKLDMSWQCALAAQKANPRGPSAQEGHGAVGAGPEEATKMVRGLEHLCCGERLGELGLFSLVKRRLRGDLIAAFQYLKGAYRKDGDRLLSKACCDRRRSNGFKLREGRFRLDSRNKFFTMRVVRHWNKLPREVVKAPSLETFKVRLDRALSNLI</sequence>
<protein>
    <submittedName>
        <fullName evidence="1">Uncharacterized protein</fullName>
    </submittedName>
</protein>
<evidence type="ECO:0000313" key="2">
    <source>
        <dbReference type="Proteomes" id="UP001333110"/>
    </source>
</evidence>
<accession>A0AAN7PFC5</accession>
<proteinExistence type="predicted"/>
<comment type="caution">
    <text evidence="1">The sequence shown here is derived from an EMBL/GenBank/DDBJ whole genome shotgun (WGS) entry which is preliminary data.</text>
</comment>
<dbReference type="Proteomes" id="UP001333110">
    <property type="component" value="Unassembled WGS sequence"/>
</dbReference>
<name>A0AAN7PFC5_MYCAM</name>
<dbReference type="EMBL" id="JAUNZN010000001">
    <property type="protein sequence ID" value="KAK4829645.1"/>
    <property type="molecule type" value="Genomic_DNA"/>
</dbReference>
<dbReference type="AlphaFoldDB" id="A0AAN7PFC5"/>
<keyword evidence="2" id="KW-1185">Reference proteome</keyword>
<reference evidence="1 2" key="1">
    <citation type="journal article" date="2023" name="J. Hered.">
        <title>Chromosome-level genome of the wood stork (Mycteria americana) provides insight into avian chromosome evolution.</title>
        <authorList>
            <person name="Flamio R. Jr."/>
            <person name="Ramstad K.M."/>
        </authorList>
    </citation>
    <scope>NUCLEOTIDE SEQUENCE [LARGE SCALE GENOMIC DNA]</scope>
    <source>
        <strain evidence="1">JAX WOST 10</strain>
    </source>
</reference>
<evidence type="ECO:0000313" key="1">
    <source>
        <dbReference type="EMBL" id="KAK4829645.1"/>
    </source>
</evidence>
<gene>
    <name evidence="1" type="ORF">QYF61_005938</name>
</gene>
<organism evidence="1 2">
    <name type="scientific">Mycteria americana</name>
    <name type="common">Wood stork</name>
    <dbReference type="NCBI Taxonomy" id="33587"/>
    <lineage>
        <taxon>Eukaryota</taxon>
        <taxon>Metazoa</taxon>
        <taxon>Chordata</taxon>
        <taxon>Craniata</taxon>
        <taxon>Vertebrata</taxon>
        <taxon>Euteleostomi</taxon>
        <taxon>Archelosauria</taxon>
        <taxon>Archosauria</taxon>
        <taxon>Dinosauria</taxon>
        <taxon>Saurischia</taxon>
        <taxon>Theropoda</taxon>
        <taxon>Coelurosauria</taxon>
        <taxon>Aves</taxon>
        <taxon>Neognathae</taxon>
        <taxon>Neoaves</taxon>
        <taxon>Aequornithes</taxon>
        <taxon>Ciconiiformes</taxon>
        <taxon>Ciconiidae</taxon>
        <taxon>Mycteria</taxon>
    </lineage>
</organism>